<accession>A0AAI9TQT1</accession>
<reference evidence="2" key="1">
    <citation type="submission" date="2015-06" db="EMBL/GenBank/DDBJ databases">
        <authorList>
            <person name="Nguyen H."/>
        </authorList>
    </citation>
    <scope>NUCLEOTIDE SEQUENCE</scope>
    <source>
        <strain evidence="2">DAOM 180753</strain>
    </source>
</reference>
<organism evidence="2 3">
    <name type="scientific">Penicillium thymicola</name>
    <dbReference type="NCBI Taxonomy" id="293382"/>
    <lineage>
        <taxon>Eukaryota</taxon>
        <taxon>Fungi</taxon>
        <taxon>Dikarya</taxon>
        <taxon>Ascomycota</taxon>
        <taxon>Pezizomycotina</taxon>
        <taxon>Eurotiomycetes</taxon>
        <taxon>Eurotiomycetidae</taxon>
        <taxon>Eurotiales</taxon>
        <taxon>Aspergillaceae</taxon>
        <taxon>Penicillium</taxon>
    </lineage>
</organism>
<dbReference type="Proteomes" id="UP001227192">
    <property type="component" value="Unassembled WGS sequence"/>
</dbReference>
<feature type="region of interest" description="Disordered" evidence="1">
    <location>
        <begin position="115"/>
        <end position="134"/>
    </location>
</feature>
<reference evidence="2" key="2">
    <citation type="journal article" date="2016" name="Fungal Biol.">
        <title>Ochratoxin A production by Penicillium thymicola.</title>
        <authorList>
            <person name="Nguyen H.D.T."/>
            <person name="McMullin D.R."/>
            <person name="Ponomareva E."/>
            <person name="Riley R."/>
            <person name="Pomraning K.R."/>
            <person name="Baker S.E."/>
            <person name="Seifert K.A."/>
        </authorList>
    </citation>
    <scope>NUCLEOTIDE SEQUENCE</scope>
    <source>
        <strain evidence="2">DAOM 180753</strain>
    </source>
</reference>
<evidence type="ECO:0000256" key="1">
    <source>
        <dbReference type="SAM" id="MobiDB-lite"/>
    </source>
</evidence>
<proteinExistence type="predicted"/>
<dbReference type="AlphaFoldDB" id="A0AAI9TQT1"/>
<gene>
    <name evidence="2" type="ORF">VN97_g1529</name>
</gene>
<protein>
    <submittedName>
        <fullName evidence="2">Uncharacterized protein</fullName>
    </submittedName>
</protein>
<sequence length="134" mass="15101">MDKTVISLLKTLELGGIINSNLFRRAAVIGTGYSWDKIRKQNNAAHRIRPPLLQPAPGLASYKLGQKTIISERYAQIVQAPIYIVHDMTALAVVFQNFQQSCLLPYRWGKESETIRSSSRRVHSPTGNQGFNNY</sequence>
<dbReference type="EMBL" id="LACB01000026">
    <property type="protein sequence ID" value="KAJ9491709.1"/>
    <property type="molecule type" value="Genomic_DNA"/>
</dbReference>
<keyword evidence="3" id="KW-1185">Reference proteome</keyword>
<comment type="caution">
    <text evidence="2">The sequence shown here is derived from an EMBL/GenBank/DDBJ whole genome shotgun (WGS) entry which is preliminary data.</text>
</comment>
<evidence type="ECO:0000313" key="3">
    <source>
        <dbReference type="Proteomes" id="UP001227192"/>
    </source>
</evidence>
<name>A0AAI9TQT1_PENTH</name>
<evidence type="ECO:0000313" key="2">
    <source>
        <dbReference type="EMBL" id="KAJ9491709.1"/>
    </source>
</evidence>
<feature type="compositionally biased region" description="Polar residues" evidence="1">
    <location>
        <begin position="125"/>
        <end position="134"/>
    </location>
</feature>